<feature type="domain" description="ASX DEUBAD" evidence="2">
    <location>
        <begin position="7"/>
        <end position="119"/>
    </location>
</feature>
<dbReference type="OrthoDB" id="2289918at2759"/>
<sequence>MSPPQKRWLTQPNSKVGKAADLPTVLRRDSAWETLPVETRRELYDLLPPKSGAGAYDININPLKTDLRSYIEEEIRSYQDDLNDGKETKKWREEAIQAGQERASGVWAEWQDKIREDDWCKREGSEEKKIERVTEEEARDAAKVAANTSAKVSKIQ</sequence>
<gene>
    <name evidence="3" type="ORF">CB0940_03090</name>
    <name evidence="4" type="ORF">RHO25_004875</name>
</gene>
<evidence type="ECO:0000256" key="1">
    <source>
        <dbReference type="SAM" id="MobiDB-lite"/>
    </source>
</evidence>
<evidence type="ECO:0000259" key="2">
    <source>
        <dbReference type="Pfam" id="PF13919"/>
    </source>
</evidence>
<accession>A0A2G5I2B2</accession>
<evidence type="ECO:0000313" key="5">
    <source>
        <dbReference type="Proteomes" id="UP000230605"/>
    </source>
</evidence>
<dbReference type="Proteomes" id="UP001302367">
    <property type="component" value="Chromosome 3"/>
</dbReference>
<proteinExistence type="predicted"/>
<evidence type="ECO:0000313" key="4">
    <source>
        <dbReference type="EMBL" id="WPB00256.1"/>
    </source>
</evidence>
<organism evidence="3 5">
    <name type="scientific">Cercospora beticola</name>
    <name type="common">Sugarbeet leaf spot fungus</name>
    <dbReference type="NCBI Taxonomy" id="122368"/>
    <lineage>
        <taxon>Eukaryota</taxon>
        <taxon>Fungi</taxon>
        <taxon>Dikarya</taxon>
        <taxon>Ascomycota</taxon>
        <taxon>Pezizomycotina</taxon>
        <taxon>Dothideomycetes</taxon>
        <taxon>Dothideomycetidae</taxon>
        <taxon>Mycosphaerellales</taxon>
        <taxon>Mycosphaerellaceae</taxon>
        <taxon>Cercospora</taxon>
    </lineage>
</organism>
<name>A0A2G5I2B2_CERBT</name>
<feature type="region of interest" description="Disordered" evidence="1">
    <location>
        <begin position="1"/>
        <end position="20"/>
    </location>
</feature>
<dbReference type="Proteomes" id="UP000230605">
    <property type="component" value="Chromosome 3"/>
</dbReference>
<dbReference type="AlphaFoldDB" id="A0A2G5I2B2"/>
<evidence type="ECO:0000313" key="3">
    <source>
        <dbReference type="EMBL" id="PIA98900.1"/>
    </source>
</evidence>
<reference evidence="4 6" key="2">
    <citation type="submission" date="2023-09" db="EMBL/GenBank/DDBJ databases">
        <title>Complete-Gapless Cercospora beticola genome.</title>
        <authorList>
            <person name="Wyatt N.A."/>
            <person name="Spanner R.E."/>
            <person name="Bolton M.D."/>
        </authorList>
    </citation>
    <scope>NUCLEOTIDE SEQUENCE [LARGE SCALE GENOMIC DNA]</scope>
    <source>
        <strain evidence="4">Cb09-40</strain>
    </source>
</reference>
<reference evidence="3 5" key="1">
    <citation type="submission" date="2015-10" db="EMBL/GenBank/DDBJ databases">
        <title>The cercosporin biosynthetic gene cluster was horizontally transferred to several fungal lineages and shown to be expanded in Cercospora beticola based on microsynteny with recipient genomes.</title>
        <authorList>
            <person name="De Jonge R."/>
            <person name="Ebert M.K."/>
            <person name="Suttle J.C."/>
            <person name="Jurick Ii W.M."/>
            <person name="Secor G.A."/>
            <person name="Thomma B.P."/>
            <person name="Van De Peer Y."/>
            <person name="Bolton M.D."/>
        </authorList>
    </citation>
    <scope>NUCLEOTIDE SEQUENCE [LARGE SCALE GENOMIC DNA]</scope>
    <source>
        <strain evidence="3 5">09-40</strain>
    </source>
</reference>
<evidence type="ECO:0000313" key="6">
    <source>
        <dbReference type="Proteomes" id="UP001302367"/>
    </source>
</evidence>
<protein>
    <recommendedName>
        <fullName evidence="2">ASX DEUBAD domain-containing protein</fullName>
    </recommendedName>
</protein>
<dbReference type="EMBL" id="CP134186">
    <property type="protein sequence ID" value="WPB00256.1"/>
    <property type="molecule type" value="Genomic_DNA"/>
</dbReference>
<dbReference type="Pfam" id="PF13919">
    <property type="entry name" value="ASXH"/>
    <property type="match status" value="1"/>
</dbReference>
<keyword evidence="6" id="KW-1185">Reference proteome</keyword>
<dbReference type="EMBL" id="LKMD01000101">
    <property type="protein sequence ID" value="PIA98900.1"/>
    <property type="molecule type" value="Genomic_DNA"/>
</dbReference>
<dbReference type="InterPro" id="IPR028020">
    <property type="entry name" value="ASX_DEUBAD_dom"/>
</dbReference>